<comment type="caution">
    <text evidence="1">The sequence shown here is derived from an EMBL/GenBank/DDBJ whole genome shotgun (WGS) entry which is preliminary data.</text>
</comment>
<dbReference type="OMA" id="APRICKH"/>
<dbReference type="GO" id="GO:0016020">
    <property type="term" value="C:membrane"/>
    <property type="evidence" value="ECO:0007669"/>
    <property type="project" value="InterPro"/>
</dbReference>
<keyword evidence="2" id="KW-1185">Reference proteome</keyword>
<dbReference type="GO" id="GO:0008146">
    <property type="term" value="F:sulfotransferase activity"/>
    <property type="evidence" value="ECO:0007669"/>
    <property type="project" value="InterPro"/>
</dbReference>
<evidence type="ECO:0000313" key="1">
    <source>
        <dbReference type="EMBL" id="OLP84992.1"/>
    </source>
</evidence>
<accession>A0A1Q9CPZ2</accession>
<dbReference type="AlphaFoldDB" id="A0A1Q9CPZ2"/>
<sequence>MQYQLPTVGLDYEEVGIETAEGEGEEEGYGAESYNSDCDSFCVVRNPLDRFLSHWRWRHVQDKAEKCSAEFLENYTKEKLTRARAQDVLLEDCHFVPQVQYTYKKGDSSAPRICKHILKLEELHEGFDLLMASYNLTKVKLGKRKTRTSPACDITPTAATLQMIKEFYAEDYKAFGY</sequence>
<evidence type="ECO:0008006" key="3">
    <source>
        <dbReference type="Google" id="ProtNLM"/>
    </source>
</evidence>
<organism evidence="1 2">
    <name type="scientific">Symbiodinium microadriaticum</name>
    <name type="common">Dinoflagellate</name>
    <name type="synonym">Zooxanthella microadriatica</name>
    <dbReference type="NCBI Taxonomy" id="2951"/>
    <lineage>
        <taxon>Eukaryota</taxon>
        <taxon>Sar</taxon>
        <taxon>Alveolata</taxon>
        <taxon>Dinophyceae</taxon>
        <taxon>Suessiales</taxon>
        <taxon>Symbiodiniaceae</taxon>
        <taxon>Symbiodinium</taxon>
    </lineage>
</organism>
<dbReference type="Proteomes" id="UP000186817">
    <property type="component" value="Unassembled WGS sequence"/>
</dbReference>
<reference evidence="1 2" key="1">
    <citation type="submission" date="2016-02" db="EMBL/GenBank/DDBJ databases">
        <title>Genome analysis of coral dinoflagellate symbionts highlights evolutionary adaptations to a symbiotic lifestyle.</title>
        <authorList>
            <person name="Aranda M."/>
            <person name="Li Y."/>
            <person name="Liew Y.J."/>
            <person name="Baumgarten S."/>
            <person name="Simakov O."/>
            <person name="Wilson M."/>
            <person name="Piel J."/>
            <person name="Ashoor H."/>
            <person name="Bougouffa S."/>
            <person name="Bajic V.B."/>
            <person name="Ryu T."/>
            <person name="Ravasi T."/>
            <person name="Bayer T."/>
            <person name="Micklem G."/>
            <person name="Kim H."/>
            <person name="Bhak J."/>
            <person name="Lajeunesse T.C."/>
            <person name="Voolstra C.R."/>
        </authorList>
    </citation>
    <scope>NUCLEOTIDE SEQUENCE [LARGE SCALE GENOMIC DNA]</scope>
    <source>
        <strain evidence="1 2">CCMP2467</strain>
    </source>
</reference>
<protein>
    <recommendedName>
        <fullName evidence="3">Sulfotransferase</fullName>
    </recommendedName>
</protein>
<proteinExistence type="predicted"/>
<dbReference type="Pfam" id="PF03567">
    <property type="entry name" value="Sulfotransfer_2"/>
    <property type="match status" value="1"/>
</dbReference>
<evidence type="ECO:0000313" key="2">
    <source>
        <dbReference type="Proteomes" id="UP000186817"/>
    </source>
</evidence>
<dbReference type="EMBL" id="LSRX01001001">
    <property type="protein sequence ID" value="OLP84992.1"/>
    <property type="molecule type" value="Genomic_DNA"/>
</dbReference>
<name>A0A1Q9CPZ2_SYMMI</name>
<dbReference type="OrthoDB" id="416042at2759"/>
<gene>
    <name evidence="1" type="ORF">AK812_SmicGene34060</name>
</gene>
<dbReference type="InterPro" id="IPR005331">
    <property type="entry name" value="Sulfotransferase"/>
</dbReference>